<dbReference type="GO" id="GO:0043005">
    <property type="term" value="C:neuron projection"/>
    <property type="evidence" value="ECO:0007669"/>
    <property type="project" value="UniProtKB-SubCell"/>
</dbReference>
<dbReference type="InterPro" id="IPR029021">
    <property type="entry name" value="Prot-tyrosine_phosphatase-like"/>
</dbReference>
<evidence type="ECO:0000256" key="8">
    <source>
        <dbReference type="ARBA" id="ARBA00023273"/>
    </source>
</evidence>
<dbReference type="PANTHER" id="PTHR12305:SF81">
    <property type="entry name" value="PHOSPHATIDYLINOSITOL 3,4,5-TRISPHOSPHATE 3-PHOSPHATASE AND DUAL-SPECIFICITY PROTEIN PHOSPHATASE PTEN"/>
    <property type="match status" value="1"/>
</dbReference>
<comment type="subcellular location">
    <subcellularLocation>
        <location evidence="1">Cell projection</location>
        <location evidence="1">Neuron projection</location>
    </subcellularLocation>
    <subcellularLocation>
        <location evidence="2">Cytoplasm</location>
    </subcellularLocation>
</comment>
<dbReference type="GO" id="GO:0043491">
    <property type="term" value="P:phosphatidylinositol 3-kinase/protein kinase B signal transduction"/>
    <property type="evidence" value="ECO:0007669"/>
    <property type="project" value="TreeGrafter"/>
</dbReference>
<dbReference type="InterPro" id="IPR000387">
    <property type="entry name" value="Tyr_Pase_dom"/>
</dbReference>
<dbReference type="SUPFAM" id="SSF52799">
    <property type="entry name" value="(Phosphotyrosine protein) phosphatases II"/>
    <property type="match status" value="1"/>
</dbReference>
<evidence type="ECO:0000256" key="3">
    <source>
        <dbReference type="ARBA" id="ARBA00007881"/>
    </source>
</evidence>
<dbReference type="GO" id="GO:0004725">
    <property type="term" value="F:protein tyrosine phosphatase activity"/>
    <property type="evidence" value="ECO:0007669"/>
    <property type="project" value="TreeGrafter"/>
</dbReference>
<evidence type="ECO:0000313" key="13">
    <source>
        <dbReference type="Proteomes" id="UP000005237"/>
    </source>
</evidence>
<evidence type="ECO:0000313" key="12">
    <source>
        <dbReference type="EnsemblMetazoa" id="CJA04805.1"/>
    </source>
</evidence>
<proteinExistence type="inferred from homology"/>
<dbReference type="Pfam" id="PF10409">
    <property type="entry name" value="PTEN_C2"/>
    <property type="match status" value="1"/>
</dbReference>
<dbReference type="SMART" id="SM00404">
    <property type="entry name" value="PTPc_motif"/>
    <property type="match status" value="1"/>
</dbReference>
<dbReference type="InterPro" id="IPR003595">
    <property type="entry name" value="Tyr_Pase_cat"/>
</dbReference>
<evidence type="ECO:0000256" key="6">
    <source>
        <dbReference type="ARBA" id="ARBA00022912"/>
    </source>
</evidence>
<keyword evidence="5" id="KW-0378">Hydrolase</keyword>
<accession>A0A8R1HNR5</accession>
<dbReference type="InterPro" id="IPR051281">
    <property type="entry name" value="Dual-spec_lipid-protein_phosph"/>
</dbReference>
<feature type="compositionally biased region" description="Polar residues" evidence="9">
    <location>
        <begin position="652"/>
        <end position="667"/>
    </location>
</feature>
<keyword evidence="7" id="KW-0443">Lipid metabolism</keyword>
<keyword evidence="13" id="KW-1185">Reference proteome</keyword>
<organism evidence="12 13">
    <name type="scientific">Caenorhabditis japonica</name>
    <dbReference type="NCBI Taxonomy" id="281687"/>
    <lineage>
        <taxon>Eukaryota</taxon>
        <taxon>Metazoa</taxon>
        <taxon>Ecdysozoa</taxon>
        <taxon>Nematoda</taxon>
        <taxon>Chromadorea</taxon>
        <taxon>Rhabditida</taxon>
        <taxon>Rhabditina</taxon>
        <taxon>Rhabditomorpha</taxon>
        <taxon>Rhabditoidea</taxon>
        <taxon>Rhabditidae</taxon>
        <taxon>Peloderinae</taxon>
        <taxon>Caenorhabditis</taxon>
    </lineage>
</organism>
<dbReference type="InterPro" id="IPR016130">
    <property type="entry name" value="Tyr_Pase_AS"/>
</dbReference>
<evidence type="ECO:0000259" key="10">
    <source>
        <dbReference type="PROSITE" id="PS50056"/>
    </source>
</evidence>
<dbReference type="InterPro" id="IPR014020">
    <property type="entry name" value="Tensin_C2-dom"/>
</dbReference>
<feature type="domain" description="Tyrosine specific protein phosphatases" evidence="10">
    <location>
        <begin position="162"/>
        <end position="215"/>
    </location>
</feature>
<evidence type="ECO:0000256" key="5">
    <source>
        <dbReference type="ARBA" id="ARBA00022801"/>
    </source>
</evidence>
<dbReference type="InterPro" id="IPR045101">
    <property type="entry name" value="PTP_PTEN"/>
</dbReference>
<dbReference type="GO" id="GO:0005634">
    <property type="term" value="C:nucleus"/>
    <property type="evidence" value="ECO:0007669"/>
    <property type="project" value="TreeGrafter"/>
</dbReference>
<reference evidence="13" key="1">
    <citation type="submission" date="2010-08" db="EMBL/GenBank/DDBJ databases">
        <authorList>
            <consortium name="Caenorhabditis japonica Sequencing Consortium"/>
            <person name="Wilson R.K."/>
        </authorList>
    </citation>
    <scope>NUCLEOTIDE SEQUENCE [LARGE SCALE GENOMIC DNA]</scope>
    <source>
        <strain evidence="13">DF5081</strain>
    </source>
</reference>
<dbReference type="Proteomes" id="UP000005237">
    <property type="component" value="Unassembled WGS sequence"/>
</dbReference>
<dbReference type="GO" id="GO:0050793">
    <property type="term" value="P:regulation of developmental process"/>
    <property type="evidence" value="ECO:0007669"/>
    <property type="project" value="UniProtKB-ARBA"/>
</dbReference>
<dbReference type="Pfam" id="PF22785">
    <property type="entry name" value="Tc-R-P"/>
    <property type="match status" value="1"/>
</dbReference>
<sequence length="813" mass="94025">MAEQGPSHETLPDNSDAQSVAGHEFGNPRFVDNYRMGIWEFVCQLPRKKISQKRARYVYQNINLDLAYITDRIIAMGYPSTGIEALFRNTMKMTVEFLRRRHGHNHVKVFNLRGGFTYDAENFDNNVINFDMTDHHPPRLELMAPFCREAKLWLDADEKNVIAVHCKAGKGRTGVMICALLIYIHFYENPRQVLDYYSIVRTINNKGVTIPSQRRYIYYYHKLREKELNYFPLRMQLVGVYIENPPKTRKGAMQFKVKVSNGSSTVFDSAMMTITGEPYHEEKEAWRGVSRMSSTEQFNPTECSGFVSRRAYCFMVPEEQPVFVEGDVRVDLLAGGRSRFNKNKIGHVWFNTMFACGMNFTYGDETWRYNEKTGETTIGLKHFGAGREPLEQHESQGEHITLRDGMKILKPPGLDKHTPPKTLENVYESYGMTPPRHRISRLLYEAHLKGIVKDDYNIRKDREKCEEPFVPYGRLEDPKGTKGPLRILYKEGEHILTFPVYEMDRALKDETLGDRLRMHVVLKCIDSSDAAMMEKSERFCSATFANEDRRRAQAASVNAPCVTSARASGAEKQVPPTVQYSSGGKRYDGIASECLYDHMYRNDWKSHSDRWCRYFYKQETCSPSKYPEGPHKCFLVGKEFRLKGPPADDSKNVAQQQKSGTSSNKQQGPEEEQFGSRSPQHHAPISRVQKMENCTESANQDHTIRFTTPLPHEHEDFEFMDAQKKMELISEHRKCLTAHPLEIEVYVREGAKLLKKKVQKELETVMPGFSTPKTAFIFKKFPQNLFYIVFSIDLRHENGRLRPLICALLWIRE</sequence>
<keyword evidence="8" id="KW-0966">Cell projection</keyword>
<dbReference type="GO" id="GO:0016314">
    <property type="term" value="F:phosphatidylinositol-3,4,5-trisphosphate 3-phosphatase activity"/>
    <property type="evidence" value="ECO:0007669"/>
    <property type="project" value="TreeGrafter"/>
</dbReference>
<dbReference type="Gene3D" id="2.60.40.1110">
    <property type="match status" value="1"/>
</dbReference>
<evidence type="ECO:0000256" key="1">
    <source>
        <dbReference type="ARBA" id="ARBA00004487"/>
    </source>
</evidence>
<dbReference type="PANTHER" id="PTHR12305">
    <property type="entry name" value="PHOSPHATASE WITH HOMOLOGY TO TENSIN"/>
    <property type="match status" value="1"/>
</dbReference>
<feature type="region of interest" description="Disordered" evidence="9">
    <location>
        <begin position="644"/>
        <end position="683"/>
    </location>
</feature>
<dbReference type="AlphaFoldDB" id="A0A8R1HNR5"/>
<dbReference type="PROSITE" id="PS50056">
    <property type="entry name" value="TYR_PHOSPHATASE_2"/>
    <property type="match status" value="1"/>
</dbReference>
<evidence type="ECO:0000256" key="9">
    <source>
        <dbReference type="SAM" id="MobiDB-lite"/>
    </source>
</evidence>
<dbReference type="InterPro" id="IPR029023">
    <property type="entry name" value="Tensin_phosphatase"/>
</dbReference>
<dbReference type="EnsemblMetazoa" id="CJA04805.1">
    <property type="protein sequence ID" value="CJA04805.1"/>
    <property type="gene ID" value="WBGene00124009"/>
</dbReference>
<dbReference type="GO" id="GO:0008285">
    <property type="term" value="P:negative regulation of cell population proliferation"/>
    <property type="evidence" value="ECO:0007669"/>
    <property type="project" value="TreeGrafter"/>
</dbReference>
<dbReference type="PROSITE" id="PS00383">
    <property type="entry name" value="TYR_PHOSPHATASE_1"/>
    <property type="match status" value="1"/>
</dbReference>
<keyword evidence="4" id="KW-0963">Cytoplasm</keyword>
<reference evidence="12" key="2">
    <citation type="submission" date="2022-06" db="UniProtKB">
        <authorList>
            <consortium name="EnsemblMetazoa"/>
        </authorList>
    </citation>
    <scope>IDENTIFICATION</scope>
    <source>
        <strain evidence="12">DF5081</strain>
    </source>
</reference>
<dbReference type="GO" id="GO:0005829">
    <property type="term" value="C:cytosol"/>
    <property type="evidence" value="ECO:0007669"/>
    <property type="project" value="TreeGrafter"/>
</dbReference>
<evidence type="ECO:0000259" key="11">
    <source>
        <dbReference type="PROSITE" id="PS51181"/>
    </source>
</evidence>
<dbReference type="SMART" id="SM01326">
    <property type="entry name" value="PTEN_C2"/>
    <property type="match status" value="1"/>
</dbReference>
<dbReference type="GO" id="GO:0005886">
    <property type="term" value="C:plasma membrane"/>
    <property type="evidence" value="ECO:0007669"/>
    <property type="project" value="TreeGrafter"/>
</dbReference>
<dbReference type="GO" id="GO:0048870">
    <property type="term" value="P:cell motility"/>
    <property type="evidence" value="ECO:0007669"/>
    <property type="project" value="TreeGrafter"/>
</dbReference>
<evidence type="ECO:0000256" key="7">
    <source>
        <dbReference type="ARBA" id="ARBA00023098"/>
    </source>
</evidence>
<evidence type="ECO:0000256" key="2">
    <source>
        <dbReference type="ARBA" id="ARBA00004496"/>
    </source>
</evidence>
<dbReference type="CDD" id="cd14509">
    <property type="entry name" value="PTP_PTEN"/>
    <property type="match status" value="1"/>
</dbReference>
<dbReference type="GO" id="GO:0046856">
    <property type="term" value="P:phosphatidylinositol dephosphorylation"/>
    <property type="evidence" value="ECO:0007669"/>
    <property type="project" value="TreeGrafter"/>
</dbReference>
<name>A0A8R1HNR5_CAEJA</name>
<comment type="similarity">
    <text evidence="3">Belongs to the PTEN phosphatase protein family.</text>
</comment>
<protein>
    <submittedName>
        <fullName evidence="12">Phosphatidylinositol-3,4,5-trisphosphate 3-phosphatase</fullName>
    </submittedName>
</protein>
<dbReference type="PROSITE" id="PS51181">
    <property type="entry name" value="PPASE_TENSIN"/>
    <property type="match status" value="1"/>
</dbReference>
<keyword evidence="6" id="KW-0904">Protein phosphatase</keyword>
<evidence type="ECO:0000256" key="4">
    <source>
        <dbReference type="ARBA" id="ARBA00022490"/>
    </source>
</evidence>
<dbReference type="Gene3D" id="3.90.190.10">
    <property type="entry name" value="Protein tyrosine phosphatase superfamily"/>
    <property type="match status" value="1"/>
</dbReference>
<dbReference type="GO" id="GO:0051896">
    <property type="term" value="P:regulation of phosphatidylinositol 3-kinase/protein kinase B signal transduction"/>
    <property type="evidence" value="ECO:0007669"/>
    <property type="project" value="TreeGrafter"/>
</dbReference>
<feature type="domain" description="Phosphatase tensin-type" evidence="11">
    <location>
        <begin position="55"/>
        <end position="227"/>
    </location>
</feature>